<protein>
    <submittedName>
        <fullName evidence="2">Alpha-tocopherol transfer protein-like</fullName>
    </submittedName>
</protein>
<dbReference type="PANTHER" id="PTHR10174">
    <property type="entry name" value="ALPHA-TOCOPHEROL TRANSFER PROTEIN-RELATED"/>
    <property type="match status" value="1"/>
</dbReference>
<evidence type="ECO:0000313" key="2">
    <source>
        <dbReference type="EMBL" id="GBN63613.1"/>
    </source>
</evidence>
<dbReference type="SUPFAM" id="SSF46938">
    <property type="entry name" value="CRAL/TRIO N-terminal domain"/>
    <property type="match status" value="1"/>
</dbReference>
<dbReference type="EMBL" id="BGPR01014076">
    <property type="protein sequence ID" value="GBN63613.1"/>
    <property type="molecule type" value="Genomic_DNA"/>
</dbReference>
<dbReference type="InterPro" id="IPR036865">
    <property type="entry name" value="CRAL-TRIO_dom_sf"/>
</dbReference>
<dbReference type="OrthoDB" id="75724at2759"/>
<dbReference type="Proteomes" id="UP000499080">
    <property type="component" value="Unassembled WGS sequence"/>
</dbReference>
<dbReference type="Gene3D" id="1.10.8.20">
    <property type="entry name" value="N-terminal domain of phosphatidylinositol transfer protein sec14p"/>
    <property type="match status" value="1"/>
</dbReference>
<dbReference type="GO" id="GO:1902936">
    <property type="term" value="F:phosphatidylinositol bisphosphate binding"/>
    <property type="evidence" value="ECO:0007669"/>
    <property type="project" value="TreeGrafter"/>
</dbReference>
<organism evidence="2 3">
    <name type="scientific">Araneus ventricosus</name>
    <name type="common">Orbweaver spider</name>
    <name type="synonym">Epeira ventricosa</name>
    <dbReference type="NCBI Taxonomy" id="182803"/>
    <lineage>
        <taxon>Eukaryota</taxon>
        <taxon>Metazoa</taxon>
        <taxon>Ecdysozoa</taxon>
        <taxon>Arthropoda</taxon>
        <taxon>Chelicerata</taxon>
        <taxon>Arachnida</taxon>
        <taxon>Araneae</taxon>
        <taxon>Araneomorphae</taxon>
        <taxon>Entelegynae</taxon>
        <taxon>Araneoidea</taxon>
        <taxon>Araneidae</taxon>
        <taxon>Araneus</taxon>
    </lineage>
</organism>
<keyword evidence="3" id="KW-1185">Reference proteome</keyword>
<comment type="caution">
    <text evidence="2">The sequence shown here is derived from an EMBL/GenBank/DDBJ whole genome shotgun (WGS) entry which is preliminary data.</text>
</comment>
<dbReference type="Gene3D" id="3.40.525.10">
    <property type="entry name" value="CRAL-TRIO lipid binding domain"/>
    <property type="match status" value="1"/>
</dbReference>
<reference evidence="2 3" key="1">
    <citation type="journal article" date="2019" name="Sci. Rep.">
        <title>Orb-weaving spider Araneus ventricosus genome elucidates the spidroin gene catalogue.</title>
        <authorList>
            <person name="Kono N."/>
            <person name="Nakamura H."/>
            <person name="Ohtoshi R."/>
            <person name="Moran D.A.P."/>
            <person name="Shinohara A."/>
            <person name="Yoshida Y."/>
            <person name="Fujiwara M."/>
            <person name="Mori M."/>
            <person name="Tomita M."/>
            <person name="Arakawa K."/>
        </authorList>
    </citation>
    <scope>NUCLEOTIDE SEQUENCE [LARGE SCALE GENOMIC DNA]</scope>
</reference>
<dbReference type="InterPro" id="IPR001251">
    <property type="entry name" value="CRAL-TRIO_dom"/>
</dbReference>
<feature type="domain" description="CRAL-TRIO" evidence="1">
    <location>
        <begin position="148"/>
        <end position="265"/>
    </location>
</feature>
<evidence type="ECO:0000313" key="3">
    <source>
        <dbReference type="Proteomes" id="UP000499080"/>
    </source>
</evidence>
<name>A0A4Y2QJY0_ARAVE</name>
<proteinExistence type="predicted"/>
<dbReference type="AlphaFoldDB" id="A0A4Y2QJY0"/>
<dbReference type="SMART" id="SM00516">
    <property type="entry name" value="SEC14"/>
    <property type="match status" value="1"/>
</dbReference>
<gene>
    <name evidence="2" type="primary">TTPAL_22</name>
    <name evidence="2" type="ORF">AVEN_143938_1</name>
</gene>
<dbReference type="SUPFAM" id="SSF52087">
    <property type="entry name" value="CRAL/TRIO domain"/>
    <property type="match status" value="1"/>
</dbReference>
<dbReference type="Pfam" id="PF00650">
    <property type="entry name" value="CRAL_TRIO"/>
    <property type="match status" value="1"/>
</dbReference>
<sequence>MSSKALTTEGKEIFPLEIGYLPQFAVKKCEEELNETPEGKMRGIQELRSLLQRNLKIKGIDFYDDFLVAYLRRNKYRVKDAQQQILNLIHFHERENVFGGVPDEYLDLPSSQYLVLLPMRCQDACALFLCRWGKWDPTELPFERLKKILAMEVSQALRDPMTQINGFKIIHDLEGLSFKQMKYCTPNNLLLFYNGTVNCVPARYKELHVISESSVVKIIWRIFKPMLSEKIKGRVHFHNNTEELFDYFPRGIMPTEYGGDSREADMKDWIRRANKEQEKFTLRGQPNCY</sequence>
<dbReference type="PRINTS" id="PR00180">
    <property type="entry name" value="CRETINALDHBP"/>
</dbReference>
<evidence type="ECO:0000259" key="1">
    <source>
        <dbReference type="PROSITE" id="PS50191"/>
    </source>
</evidence>
<accession>A0A4Y2QJY0</accession>
<dbReference type="Gene3D" id="1.20.5.1200">
    <property type="entry name" value="Alpha-tocopherol transfer"/>
    <property type="match status" value="1"/>
</dbReference>
<dbReference type="PROSITE" id="PS50191">
    <property type="entry name" value="CRAL_TRIO"/>
    <property type="match status" value="1"/>
</dbReference>
<dbReference type="GO" id="GO:0016020">
    <property type="term" value="C:membrane"/>
    <property type="evidence" value="ECO:0007669"/>
    <property type="project" value="TreeGrafter"/>
</dbReference>
<dbReference type="CDD" id="cd00170">
    <property type="entry name" value="SEC14"/>
    <property type="match status" value="1"/>
</dbReference>
<dbReference type="PANTHER" id="PTHR10174:SF208">
    <property type="entry name" value="CRAL-TRIO DOMAIN-CONTAINING PROTEIN DDB_G0278031"/>
    <property type="match status" value="1"/>
</dbReference>
<dbReference type="InterPro" id="IPR036273">
    <property type="entry name" value="CRAL/TRIO_N_dom_sf"/>
</dbReference>